<feature type="domain" description="C2H2-type" evidence="7">
    <location>
        <begin position="839"/>
        <end position="868"/>
    </location>
</feature>
<organism evidence="8 9">
    <name type="scientific">Mortierella polycephala</name>
    <dbReference type="NCBI Taxonomy" id="41804"/>
    <lineage>
        <taxon>Eukaryota</taxon>
        <taxon>Fungi</taxon>
        <taxon>Fungi incertae sedis</taxon>
        <taxon>Mucoromycota</taxon>
        <taxon>Mortierellomycotina</taxon>
        <taxon>Mortierellomycetes</taxon>
        <taxon>Mortierellales</taxon>
        <taxon>Mortierellaceae</taxon>
        <taxon>Mortierella</taxon>
    </lineage>
</organism>
<evidence type="ECO:0000256" key="6">
    <source>
        <dbReference type="SAM" id="MobiDB-lite"/>
    </source>
</evidence>
<proteinExistence type="predicted"/>
<feature type="compositionally biased region" description="Low complexity" evidence="6">
    <location>
        <begin position="15"/>
        <end position="27"/>
    </location>
</feature>
<feature type="compositionally biased region" description="Polar residues" evidence="6">
    <location>
        <begin position="38"/>
        <end position="53"/>
    </location>
</feature>
<comment type="caution">
    <text evidence="8">The sequence shown here is derived from an EMBL/GenBank/DDBJ whole genome shotgun (WGS) entry which is preliminary data.</text>
</comment>
<feature type="compositionally biased region" description="Polar residues" evidence="6">
    <location>
        <begin position="704"/>
        <end position="720"/>
    </location>
</feature>
<keyword evidence="1" id="KW-0479">Metal-binding</keyword>
<feature type="compositionally biased region" description="Low complexity" evidence="6">
    <location>
        <begin position="776"/>
        <end position="804"/>
    </location>
</feature>
<accession>A0A9P6Q644</accession>
<dbReference type="GO" id="GO:0005667">
    <property type="term" value="C:transcription regulator complex"/>
    <property type="evidence" value="ECO:0007669"/>
    <property type="project" value="TreeGrafter"/>
</dbReference>
<reference evidence="8" key="1">
    <citation type="journal article" date="2020" name="Fungal Divers.">
        <title>Resolving the Mortierellaceae phylogeny through synthesis of multi-gene phylogenetics and phylogenomics.</title>
        <authorList>
            <person name="Vandepol N."/>
            <person name="Liber J."/>
            <person name="Desiro A."/>
            <person name="Na H."/>
            <person name="Kennedy M."/>
            <person name="Barry K."/>
            <person name="Grigoriev I.V."/>
            <person name="Miller A.N."/>
            <person name="O'Donnell K."/>
            <person name="Stajich J.E."/>
            <person name="Bonito G."/>
        </authorList>
    </citation>
    <scope>NUCLEOTIDE SEQUENCE</scope>
    <source>
        <strain evidence="8">KOD948</strain>
    </source>
</reference>
<dbReference type="FunFam" id="3.30.160.60:FF:000125">
    <property type="entry name" value="Putative zinc finger protein 143"/>
    <property type="match status" value="1"/>
</dbReference>
<feature type="region of interest" description="Disordered" evidence="6">
    <location>
        <begin position="479"/>
        <end position="735"/>
    </location>
</feature>
<evidence type="ECO:0000259" key="7">
    <source>
        <dbReference type="PROSITE" id="PS50157"/>
    </source>
</evidence>
<dbReference type="GO" id="GO:0008270">
    <property type="term" value="F:zinc ion binding"/>
    <property type="evidence" value="ECO:0007669"/>
    <property type="project" value="UniProtKB-KW"/>
</dbReference>
<dbReference type="SUPFAM" id="SSF57667">
    <property type="entry name" value="beta-beta-alpha zinc fingers"/>
    <property type="match status" value="3"/>
</dbReference>
<dbReference type="GO" id="GO:0000978">
    <property type="term" value="F:RNA polymerase II cis-regulatory region sequence-specific DNA binding"/>
    <property type="evidence" value="ECO:0007669"/>
    <property type="project" value="TreeGrafter"/>
</dbReference>
<feature type="compositionally biased region" description="Basic and acidic residues" evidence="6">
    <location>
        <begin position="554"/>
        <end position="565"/>
    </location>
</feature>
<feature type="domain" description="C2H2-type" evidence="7">
    <location>
        <begin position="809"/>
        <end position="838"/>
    </location>
</feature>
<gene>
    <name evidence="8" type="ORF">BG011_002364</name>
</gene>
<feature type="compositionally biased region" description="Basic and acidic residues" evidence="6">
    <location>
        <begin position="659"/>
        <end position="670"/>
    </location>
</feature>
<keyword evidence="4" id="KW-0862">Zinc</keyword>
<feature type="region of interest" description="Disordered" evidence="6">
    <location>
        <begin position="1"/>
        <end position="88"/>
    </location>
</feature>
<feature type="compositionally biased region" description="Low complexity" evidence="6">
    <location>
        <begin position="68"/>
        <end position="82"/>
    </location>
</feature>
<sequence length="876" mass="96304">MPVGEPRRNSVPVLSTSTSSASSASSSFDHGSREYTADQHQQYNGVSRDSNAHYTPMPMPYHSTHLGSRASWAGPSSHSSSGCHDTKGPYHRAAAAAAAAGPGYDTHEDYHPGSAYHSANLISYHTNNSSTNSLDDLHREISYSSKPSQDSYLDHYGLPAGGAGGVRGIDGSNGSSQDPSGMMMNKHRNNSVSSNASQSSCSSFSQQHHQQQANKHPCKFPTCGWSFKRFEHLKRHMLVHTKERPFVCDFHGCEKSFSRSDNFSAHLRTHTKKTTHMRRFDRQFMMMDRIQTNFSNCSNPTLAAGPLSDVPSSALDRKSLGRSHGVEGSAPGEYAYHRHSIAGYPSFSGPRSPQSAYSHGLPTPGGASQGYNSASRSARDSYCYPSDEQSDFDSKATTNSPSFGATSQNPHHHHQHHRQSPPVMHPLDSPTIDSLGSIVPKFNTIKLDLKAVANNPELHNQFSQRLVDPQQREYNQMTQRHNDEREYGHSSGRYPPSDKNHSNRHPSPDGEPAVRASFSPTMGPHHGRYGGLAGHESHNSNPNGESPTLAPRDPAFDENSKRDSTTDFPASISSHFTPNPLGGPTRQCNRDSPVLTAKDVPVDGMKGGDGHSSFNAGSRANEAHRQDTKSNGGYGYAAMPHSSSYQQQSGSASPPQHNNSDKYPRSKTMDEDNSMSRRQSSSYGGYDAHHQHQHHHRHSSTSSAQLFSGGNSGHGNSYPASSELPLPSHNASGYAGQYYDESTQAHLPLQSSTHPNHHHAYQHHPQERGTQGYHGMEPMSRMPPMSMSTAARISSSSRARGMTSSAKNHCCSVPGCLKRFKRLEHLKRHIKTHTLERPFACSTSGCNKRFSRSDNLSQHIKTHQRQLMNRVHWKQR</sequence>
<evidence type="ECO:0000313" key="9">
    <source>
        <dbReference type="Proteomes" id="UP000726737"/>
    </source>
</evidence>
<dbReference type="PROSITE" id="PS50157">
    <property type="entry name" value="ZINC_FINGER_C2H2_2"/>
    <property type="match status" value="4"/>
</dbReference>
<dbReference type="InterPro" id="IPR036236">
    <property type="entry name" value="Znf_C2H2_sf"/>
</dbReference>
<keyword evidence="2" id="KW-0677">Repeat</keyword>
<dbReference type="Gene3D" id="3.30.160.60">
    <property type="entry name" value="Classic Zinc Finger"/>
    <property type="match status" value="4"/>
</dbReference>
<dbReference type="AlphaFoldDB" id="A0A9P6Q644"/>
<dbReference type="Pfam" id="PF00096">
    <property type="entry name" value="zf-C2H2"/>
    <property type="match status" value="3"/>
</dbReference>
<dbReference type="PANTHER" id="PTHR14003">
    <property type="entry name" value="TRANSCRIPTIONAL REPRESSOR PROTEIN YY"/>
    <property type="match status" value="1"/>
</dbReference>
<feature type="region of interest" description="Disordered" evidence="6">
    <location>
        <begin position="345"/>
        <end position="431"/>
    </location>
</feature>
<name>A0A9P6Q644_9FUNG</name>
<keyword evidence="9" id="KW-1185">Reference proteome</keyword>
<dbReference type="InterPro" id="IPR013087">
    <property type="entry name" value="Znf_C2H2_type"/>
</dbReference>
<protein>
    <recommendedName>
        <fullName evidence="7">C2H2-type domain-containing protein</fullName>
    </recommendedName>
</protein>
<feature type="compositionally biased region" description="Low complexity" evidence="6">
    <location>
        <begin position="190"/>
        <end position="214"/>
    </location>
</feature>
<keyword evidence="3 5" id="KW-0863">Zinc-finger</keyword>
<dbReference type="FunFam" id="3.30.160.60:FF:000072">
    <property type="entry name" value="zinc finger protein 143 isoform X1"/>
    <property type="match status" value="1"/>
</dbReference>
<evidence type="ECO:0000256" key="5">
    <source>
        <dbReference type="PROSITE-ProRule" id="PRU00042"/>
    </source>
</evidence>
<evidence type="ECO:0000256" key="3">
    <source>
        <dbReference type="ARBA" id="ARBA00022771"/>
    </source>
</evidence>
<dbReference type="OrthoDB" id="6365676at2759"/>
<dbReference type="PROSITE" id="PS00028">
    <property type="entry name" value="ZINC_FINGER_C2H2_1"/>
    <property type="match status" value="4"/>
</dbReference>
<dbReference type="GO" id="GO:0000785">
    <property type="term" value="C:chromatin"/>
    <property type="evidence" value="ECO:0007669"/>
    <property type="project" value="TreeGrafter"/>
</dbReference>
<feature type="compositionally biased region" description="Polar residues" evidence="6">
    <location>
        <begin position="566"/>
        <end position="577"/>
    </location>
</feature>
<dbReference type="EMBL" id="JAAAJA010000174">
    <property type="protein sequence ID" value="KAG0259792.1"/>
    <property type="molecule type" value="Genomic_DNA"/>
</dbReference>
<feature type="compositionally biased region" description="Basic residues" evidence="6">
    <location>
        <begin position="410"/>
        <end position="419"/>
    </location>
</feature>
<feature type="compositionally biased region" description="Polar residues" evidence="6">
    <location>
        <begin position="395"/>
        <end position="409"/>
    </location>
</feature>
<evidence type="ECO:0000256" key="2">
    <source>
        <dbReference type="ARBA" id="ARBA00022737"/>
    </source>
</evidence>
<evidence type="ECO:0000313" key="8">
    <source>
        <dbReference type="EMBL" id="KAG0259792.1"/>
    </source>
</evidence>
<feature type="region of interest" description="Disordered" evidence="6">
    <location>
        <begin position="748"/>
        <end position="804"/>
    </location>
</feature>
<dbReference type="Proteomes" id="UP000726737">
    <property type="component" value="Unassembled WGS sequence"/>
</dbReference>
<feature type="domain" description="C2H2-type" evidence="7">
    <location>
        <begin position="246"/>
        <end position="275"/>
    </location>
</feature>
<evidence type="ECO:0000256" key="4">
    <source>
        <dbReference type="ARBA" id="ARBA00022833"/>
    </source>
</evidence>
<dbReference type="SMART" id="SM00355">
    <property type="entry name" value="ZnF_C2H2"/>
    <property type="match status" value="4"/>
</dbReference>
<dbReference type="GO" id="GO:0000981">
    <property type="term" value="F:DNA-binding transcription factor activity, RNA polymerase II-specific"/>
    <property type="evidence" value="ECO:0007669"/>
    <property type="project" value="UniProtKB-ARBA"/>
</dbReference>
<evidence type="ECO:0000256" key="1">
    <source>
        <dbReference type="ARBA" id="ARBA00022723"/>
    </source>
</evidence>
<feature type="region of interest" description="Disordered" evidence="6">
    <location>
        <begin position="308"/>
        <end position="332"/>
    </location>
</feature>
<feature type="domain" description="C2H2-type" evidence="7">
    <location>
        <begin position="216"/>
        <end position="245"/>
    </location>
</feature>
<dbReference type="GO" id="GO:0031519">
    <property type="term" value="C:PcG protein complex"/>
    <property type="evidence" value="ECO:0007669"/>
    <property type="project" value="TreeGrafter"/>
</dbReference>
<dbReference type="PANTHER" id="PTHR14003:SF19">
    <property type="entry name" value="YY2 TRANSCRIPTION FACTOR"/>
    <property type="match status" value="1"/>
</dbReference>
<feature type="compositionally biased region" description="Low complexity" evidence="6">
    <location>
        <begin position="640"/>
        <end position="656"/>
    </location>
</feature>
<feature type="region of interest" description="Disordered" evidence="6">
    <location>
        <begin position="163"/>
        <end position="215"/>
    </location>
</feature>